<protein>
    <submittedName>
        <fullName evidence="2">Putative ABC1 protein</fullName>
    </submittedName>
</protein>
<organism evidence="2 3">
    <name type="scientific">Vitis vinifera</name>
    <name type="common">Grape</name>
    <dbReference type="NCBI Taxonomy" id="29760"/>
    <lineage>
        <taxon>Eukaryota</taxon>
        <taxon>Viridiplantae</taxon>
        <taxon>Streptophyta</taxon>
        <taxon>Embryophyta</taxon>
        <taxon>Tracheophyta</taxon>
        <taxon>Spermatophyta</taxon>
        <taxon>Magnoliopsida</taxon>
        <taxon>eudicotyledons</taxon>
        <taxon>Gunneridae</taxon>
        <taxon>Pentapetalae</taxon>
        <taxon>rosids</taxon>
        <taxon>Vitales</taxon>
        <taxon>Vitaceae</taxon>
        <taxon>Viteae</taxon>
        <taxon>Vitis</taxon>
    </lineage>
</organism>
<dbReference type="PANTHER" id="PTHR43173">
    <property type="entry name" value="ABC1 FAMILY PROTEIN"/>
    <property type="match status" value="1"/>
</dbReference>
<comment type="caution">
    <text evidence="2">The sequence shown here is derived from an EMBL/GenBank/DDBJ whole genome shotgun (WGS) entry which is preliminary data.</text>
</comment>
<sequence>MCLICSSMFVMPLDYEYSLFGLPEGSPERSRPNMKSMSGVHVGFKNYVSEMEDYTSSLANILEYLVPQEYVQIMRESMLNRCPVSSYEQVCEVFKKELGRTPDEVFDEFEPIPIASASLAQVHTARTRDGQKVAVKSGFS</sequence>
<gene>
    <name evidence="2" type="primary">VvCHDp000734_4</name>
    <name evidence="2" type="ORF">CK203_038092</name>
</gene>
<reference evidence="2 3" key="1">
    <citation type="journal article" date="2018" name="PLoS Genet.">
        <title>Population sequencing reveals clonal diversity and ancestral inbreeding in the grapevine cultivar Chardonnay.</title>
        <authorList>
            <person name="Roach M.J."/>
            <person name="Johnson D.L."/>
            <person name="Bohlmann J."/>
            <person name="van Vuuren H.J."/>
            <person name="Jones S.J."/>
            <person name="Pretorius I.S."/>
            <person name="Schmidt S.A."/>
            <person name="Borneman A.R."/>
        </authorList>
    </citation>
    <scope>NUCLEOTIDE SEQUENCE [LARGE SCALE GENOMIC DNA]</scope>
    <source>
        <strain evidence="3">cv. Chardonnay</strain>
        <tissue evidence="2">Leaf</tissue>
    </source>
</reference>
<evidence type="ECO:0000259" key="1">
    <source>
        <dbReference type="Pfam" id="PF03109"/>
    </source>
</evidence>
<dbReference type="PANTHER" id="PTHR43173:SF19">
    <property type="entry name" value="AARF DOMAIN-CONTAINING PROTEIN KINASE 1"/>
    <property type="match status" value="1"/>
</dbReference>
<dbReference type="InterPro" id="IPR051130">
    <property type="entry name" value="Mito_struct-func_regulator"/>
</dbReference>
<name>A0A438HA99_VITVI</name>
<dbReference type="EMBL" id="QGNW01000254">
    <property type="protein sequence ID" value="RVW81369.1"/>
    <property type="molecule type" value="Genomic_DNA"/>
</dbReference>
<dbReference type="Proteomes" id="UP000288805">
    <property type="component" value="Unassembled WGS sequence"/>
</dbReference>
<feature type="domain" description="ABC1 atypical kinase-like" evidence="1">
    <location>
        <begin position="78"/>
        <end position="136"/>
    </location>
</feature>
<dbReference type="InterPro" id="IPR004147">
    <property type="entry name" value="ABC1_dom"/>
</dbReference>
<dbReference type="Pfam" id="PF03109">
    <property type="entry name" value="ABC1"/>
    <property type="match status" value="1"/>
</dbReference>
<dbReference type="AlphaFoldDB" id="A0A438HA99"/>
<proteinExistence type="predicted"/>
<accession>A0A438HA99</accession>
<evidence type="ECO:0000313" key="2">
    <source>
        <dbReference type="EMBL" id="RVW81369.1"/>
    </source>
</evidence>
<evidence type="ECO:0000313" key="3">
    <source>
        <dbReference type="Proteomes" id="UP000288805"/>
    </source>
</evidence>